<dbReference type="RefSeq" id="WP_030040784.1">
    <property type="nucleotide sequence ID" value="NZ_KL575602.1"/>
</dbReference>
<dbReference type="GO" id="GO:0016787">
    <property type="term" value="F:hydrolase activity"/>
    <property type="evidence" value="ECO:0007669"/>
    <property type="project" value="UniProtKB-KW"/>
</dbReference>
<keyword evidence="3 4" id="KW-0378">Hydrolase</keyword>
<evidence type="ECO:0000256" key="4">
    <source>
        <dbReference type="RuleBase" id="RU003476"/>
    </source>
</evidence>
<reference evidence="7" key="1">
    <citation type="submission" date="2015-07" db="EMBL/GenBank/DDBJ databases">
        <authorList>
            <person name="Ju K.-S."/>
            <person name="Doroghazi J.R."/>
            <person name="Metcalf W.W."/>
        </authorList>
    </citation>
    <scope>NUCLEOTIDE SEQUENCE [LARGE SCALE GENOMIC DNA]</scope>
    <source>
        <strain evidence="7">NRRL 2290</strain>
    </source>
</reference>
<sequence>MKQDHYHDPGAPAANRLWPVVNVAVDDGEGRLLLIERADDGYWALPGGMVDVGESFAQAAVREVREETGLDITVTGLVGLYSDPGHVTSYDDGTVSQECSLVFRGTVEGGVPRTSDESRTVRFVEVRDIGSLRTHPSMRLRISHALERREHPYWG</sequence>
<comment type="cofactor">
    <cofactor evidence="1">
        <name>Mg(2+)</name>
        <dbReference type="ChEBI" id="CHEBI:18420"/>
    </cofactor>
</comment>
<dbReference type="AlphaFoldDB" id="A0A0L8LY12"/>
<accession>A0A0L8LY12</accession>
<dbReference type="PANTHER" id="PTHR43046">
    <property type="entry name" value="GDP-MANNOSE MANNOSYL HYDROLASE"/>
    <property type="match status" value="1"/>
</dbReference>
<comment type="similarity">
    <text evidence="2 4">Belongs to the Nudix hydrolase family.</text>
</comment>
<gene>
    <name evidence="6" type="ORF">ADK37_03590</name>
</gene>
<dbReference type="Proteomes" id="UP000037251">
    <property type="component" value="Unassembled WGS sequence"/>
</dbReference>
<comment type="caution">
    <text evidence="6">The sequence shown here is derived from an EMBL/GenBank/DDBJ whole genome shotgun (WGS) entry which is preliminary data.</text>
</comment>
<evidence type="ECO:0000256" key="2">
    <source>
        <dbReference type="ARBA" id="ARBA00005582"/>
    </source>
</evidence>
<dbReference type="InterPro" id="IPR020084">
    <property type="entry name" value="NUDIX_hydrolase_CS"/>
</dbReference>
<dbReference type="EMBL" id="LGUS01000013">
    <property type="protein sequence ID" value="KOG43031.1"/>
    <property type="molecule type" value="Genomic_DNA"/>
</dbReference>
<dbReference type="InterPro" id="IPR000086">
    <property type="entry name" value="NUDIX_hydrolase_dom"/>
</dbReference>
<dbReference type="PRINTS" id="PR00502">
    <property type="entry name" value="NUDIXFAMILY"/>
</dbReference>
<dbReference type="SUPFAM" id="SSF55811">
    <property type="entry name" value="Nudix"/>
    <property type="match status" value="1"/>
</dbReference>
<dbReference type="PROSITE" id="PS00893">
    <property type="entry name" value="NUDIX_BOX"/>
    <property type="match status" value="1"/>
</dbReference>
<dbReference type="STRING" id="67356.AQJ84_02495"/>
<dbReference type="PANTHER" id="PTHR43046:SF16">
    <property type="entry name" value="ADP-RIBOSE PYROPHOSPHATASE YJHB-RELATED"/>
    <property type="match status" value="1"/>
</dbReference>
<dbReference type="Gene3D" id="3.90.79.10">
    <property type="entry name" value="Nucleoside Triphosphate Pyrophosphohydrolase"/>
    <property type="match status" value="1"/>
</dbReference>
<evidence type="ECO:0000313" key="7">
    <source>
        <dbReference type="Proteomes" id="UP000037251"/>
    </source>
</evidence>
<proteinExistence type="inferred from homology"/>
<dbReference type="InterPro" id="IPR015797">
    <property type="entry name" value="NUDIX_hydrolase-like_dom_sf"/>
</dbReference>
<dbReference type="Pfam" id="PF00293">
    <property type="entry name" value="NUDIX"/>
    <property type="match status" value="1"/>
</dbReference>
<evidence type="ECO:0000256" key="3">
    <source>
        <dbReference type="ARBA" id="ARBA00022801"/>
    </source>
</evidence>
<evidence type="ECO:0000256" key="1">
    <source>
        <dbReference type="ARBA" id="ARBA00001946"/>
    </source>
</evidence>
<feature type="domain" description="Nudix hydrolase" evidence="5">
    <location>
        <begin position="16"/>
        <end position="146"/>
    </location>
</feature>
<evidence type="ECO:0000313" key="6">
    <source>
        <dbReference type="EMBL" id="KOG43031.1"/>
    </source>
</evidence>
<keyword evidence="7" id="KW-1185">Reference proteome</keyword>
<protein>
    <submittedName>
        <fullName evidence="6">NUDIX hydrolase</fullName>
    </submittedName>
</protein>
<dbReference type="PATRIC" id="fig|67356.5.peg.776"/>
<organism evidence="6 7">
    <name type="scientific">Streptomyces resistomycificus</name>
    <dbReference type="NCBI Taxonomy" id="67356"/>
    <lineage>
        <taxon>Bacteria</taxon>
        <taxon>Bacillati</taxon>
        <taxon>Actinomycetota</taxon>
        <taxon>Actinomycetes</taxon>
        <taxon>Kitasatosporales</taxon>
        <taxon>Streptomycetaceae</taxon>
        <taxon>Streptomyces</taxon>
        <taxon>Streptomyces aurantiacus group</taxon>
    </lineage>
</organism>
<name>A0A0L8LY12_9ACTN</name>
<evidence type="ECO:0000259" key="5">
    <source>
        <dbReference type="PROSITE" id="PS51462"/>
    </source>
</evidence>
<dbReference type="PROSITE" id="PS51462">
    <property type="entry name" value="NUDIX"/>
    <property type="match status" value="1"/>
</dbReference>
<dbReference type="eggNOG" id="COG1051">
    <property type="taxonomic scope" value="Bacteria"/>
</dbReference>
<dbReference type="InterPro" id="IPR020476">
    <property type="entry name" value="Nudix_hydrolase"/>
</dbReference>